<comment type="caution">
    <text evidence="2">The sequence shown here is derived from an EMBL/GenBank/DDBJ whole genome shotgun (WGS) entry which is preliminary data.</text>
</comment>
<evidence type="ECO:0000313" key="3">
    <source>
        <dbReference type="Proteomes" id="UP001237642"/>
    </source>
</evidence>
<feature type="transmembrane region" description="Helical" evidence="1">
    <location>
        <begin position="7"/>
        <end position="25"/>
    </location>
</feature>
<protein>
    <submittedName>
        <fullName evidence="2">Uncharacterized protein</fullName>
    </submittedName>
</protein>
<keyword evidence="1" id="KW-0812">Transmembrane</keyword>
<dbReference type="AlphaFoldDB" id="A0AAD8MZP5"/>
<dbReference type="EMBL" id="JAUIZM010000004">
    <property type="protein sequence ID" value="KAK1391099.1"/>
    <property type="molecule type" value="Genomic_DNA"/>
</dbReference>
<evidence type="ECO:0000256" key="1">
    <source>
        <dbReference type="SAM" id="Phobius"/>
    </source>
</evidence>
<dbReference type="Proteomes" id="UP001237642">
    <property type="component" value="Unassembled WGS sequence"/>
</dbReference>
<keyword evidence="3" id="KW-1185">Reference proteome</keyword>
<organism evidence="2 3">
    <name type="scientific">Heracleum sosnowskyi</name>
    <dbReference type="NCBI Taxonomy" id="360622"/>
    <lineage>
        <taxon>Eukaryota</taxon>
        <taxon>Viridiplantae</taxon>
        <taxon>Streptophyta</taxon>
        <taxon>Embryophyta</taxon>
        <taxon>Tracheophyta</taxon>
        <taxon>Spermatophyta</taxon>
        <taxon>Magnoliopsida</taxon>
        <taxon>eudicotyledons</taxon>
        <taxon>Gunneridae</taxon>
        <taxon>Pentapetalae</taxon>
        <taxon>asterids</taxon>
        <taxon>campanulids</taxon>
        <taxon>Apiales</taxon>
        <taxon>Apiaceae</taxon>
        <taxon>Apioideae</taxon>
        <taxon>apioid superclade</taxon>
        <taxon>Tordylieae</taxon>
        <taxon>Tordyliinae</taxon>
        <taxon>Heracleum</taxon>
    </lineage>
</organism>
<keyword evidence="1" id="KW-0472">Membrane</keyword>
<reference evidence="2" key="2">
    <citation type="submission" date="2023-05" db="EMBL/GenBank/DDBJ databases">
        <authorList>
            <person name="Schelkunov M.I."/>
        </authorList>
    </citation>
    <scope>NUCLEOTIDE SEQUENCE</scope>
    <source>
        <strain evidence="2">Hsosn_3</strain>
        <tissue evidence="2">Leaf</tissue>
    </source>
</reference>
<sequence>MADFQSCVVYFFIWLVPTIILRALLKNRTSSSLPPGPLRLPIIGHLHLLGPRAHQCFEWNVVGGEGYNCSTPVDMEEGMAVTLSRARALVCVPVARLSPFPSI</sequence>
<keyword evidence="1" id="KW-1133">Transmembrane helix</keyword>
<name>A0AAD8MZP5_9APIA</name>
<gene>
    <name evidence="2" type="ORF">POM88_019277</name>
</gene>
<evidence type="ECO:0000313" key="2">
    <source>
        <dbReference type="EMBL" id="KAK1391099.1"/>
    </source>
</evidence>
<reference evidence="2" key="1">
    <citation type="submission" date="2023-02" db="EMBL/GenBank/DDBJ databases">
        <title>Genome of toxic invasive species Heracleum sosnowskyi carries increased number of genes despite the absence of recent whole-genome duplications.</title>
        <authorList>
            <person name="Schelkunov M."/>
            <person name="Shtratnikova V."/>
            <person name="Makarenko M."/>
            <person name="Klepikova A."/>
            <person name="Omelchenko D."/>
            <person name="Novikova G."/>
            <person name="Obukhova E."/>
            <person name="Bogdanov V."/>
            <person name="Penin A."/>
            <person name="Logacheva M."/>
        </authorList>
    </citation>
    <scope>NUCLEOTIDE SEQUENCE</scope>
    <source>
        <strain evidence="2">Hsosn_3</strain>
        <tissue evidence="2">Leaf</tissue>
    </source>
</reference>
<accession>A0AAD8MZP5</accession>
<proteinExistence type="predicted"/>